<evidence type="ECO:0000313" key="1">
    <source>
        <dbReference type="EMBL" id="EJK49225.1"/>
    </source>
</evidence>
<dbReference type="Proteomes" id="UP000266841">
    <property type="component" value="Unassembled WGS sequence"/>
</dbReference>
<dbReference type="AlphaFoldDB" id="K0R8A8"/>
<proteinExistence type="predicted"/>
<dbReference type="Gene3D" id="3.40.33.10">
    <property type="entry name" value="CAP"/>
    <property type="match status" value="1"/>
</dbReference>
<sequence>MSIFRGDLIRTAPKGSDTSWLLRKKADSGRGWRTLVSRPPKGRVFSTNETFTGGLCLAASEYIFVVNDISGDGMGFGSYAGYVGSEQVFVSEAGEEWSRKSHMFRVDPIGNDHSDDQALMCNANQVQLRLLIQCDRYGKDTSWQLTNAEEGNVILKSTRQYGSNEKDTEDVCVSSSGSYQITIRDSHEDGMCCDYGIGSFQVIMLEEDNGWKQILSVGEFQGPEITTSFRVTADEPPDTLTRRDLNWLQSHNVRRKKWHTLYEKPYVALKWSDALKRESRVFAEVLLDNCELYHVDLEYPENGHLIQALWRASKYVGCADARRVYDDGSVCRTQACRYARPGNCNVPLYETNQTDWWAPPTMADWSPCLPRCPPDGCA</sequence>
<gene>
    <name evidence="1" type="ORF">THAOC_31928</name>
</gene>
<name>K0R8A8_THAOC</name>
<evidence type="ECO:0000313" key="2">
    <source>
        <dbReference type="Proteomes" id="UP000266841"/>
    </source>
</evidence>
<organism evidence="1 2">
    <name type="scientific">Thalassiosira oceanica</name>
    <name type="common">Marine diatom</name>
    <dbReference type="NCBI Taxonomy" id="159749"/>
    <lineage>
        <taxon>Eukaryota</taxon>
        <taxon>Sar</taxon>
        <taxon>Stramenopiles</taxon>
        <taxon>Ochrophyta</taxon>
        <taxon>Bacillariophyta</taxon>
        <taxon>Coscinodiscophyceae</taxon>
        <taxon>Thalassiosirophycidae</taxon>
        <taxon>Thalassiosirales</taxon>
        <taxon>Thalassiosiraceae</taxon>
        <taxon>Thalassiosira</taxon>
    </lineage>
</organism>
<comment type="caution">
    <text evidence="1">The sequence shown here is derived from an EMBL/GenBank/DDBJ whole genome shotgun (WGS) entry which is preliminary data.</text>
</comment>
<reference evidence="1 2" key="1">
    <citation type="journal article" date="2012" name="Genome Biol.">
        <title>Genome and low-iron response of an oceanic diatom adapted to chronic iron limitation.</title>
        <authorList>
            <person name="Lommer M."/>
            <person name="Specht M."/>
            <person name="Roy A.S."/>
            <person name="Kraemer L."/>
            <person name="Andreson R."/>
            <person name="Gutowska M.A."/>
            <person name="Wolf J."/>
            <person name="Bergner S.V."/>
            <person name="Schilhabel M.B."/>
            <person name="Klostermeier U.C."/>
            <person name="Beiko R.G."/>
            <person name="Rosenstiel P."/>
            <person name="Hippler M."/>
            <person name="Laroche J."/>
        </authorList>
    </citation>
    <scope>NUCLEOTIDE SEQUENCE [LARGE SCALE GENOMIC DNA]</scope>
    <source>
        <strain evidence="1 2">CCMP1005</strain>
    </source>
</reference>
<dbReference type="EMBL" id="AGNL01045016">
    <property type="protein sequence ID" value="EJK49225.1"/>
    <property type="molecule type" value="Genomic_DNA"/>
</dbReference>
<accession>K0R8A8</accession>
<dbReference type="InterPro" id="IPR035940">
    <property type="entry name" value="CAP_sf"/>
</dbReference>
<protein>
    <submittedName>
        <fullName evidence="1">Uncharacterized protein</fullName>
    </submittedName>
</protein>
<dbReference type="SUPFAM" id="SSF55797">
    <property type="entry name" value="PR-1-like"/>
    <property type="match status" value="1"/>
</dbReference>
<keyword evidence="2" id="KW-1185">Reference proteome</keyword>
<dbReference type="OrthoDB" id="337038at2759"/>